<dbReference type="SUPFAM" id="SSF53271">
    <property type="entry name" value="PRTase-like"/>
    <property type="match status" value="1"/>
</dbReference>
<dbReference type="Proteomes" id="UP000035368">
    <property type="component" value="Chromosome"/>
</dbReference>
<keyword evidence="4" id="KW-1185">Reference proteome</keyword>
<name>A0A0G3GPL9_9CORY</name>
<proteinExistence type="inferred from homology"/>
<dbReference type="PATRIC" id="fig|1050174.4.peg.666"/>
<dbReference type="PANTHER" id="PTHR47505:SF1">
    <property type="entry name" value="DNA UTILIZATION PROTEIN YHGH"/>
    <property type="match status" value="1"/>
</dbReference>
<evidence type="ECO:0000259" key="2">
    <source>
        <dbReference type="Pfam" id="PF00156"/>
    </source>
</evidence>
<dbReference type="KEGG" id="cei:CEPID_03275"/>
<dbReference type="EMBL" id="CP011541">
    <property type="protein sequence ID" value="AKK02535.1"/>
    <property type="molecule type" value="Genomic_DNA"/>
</dbReference>
<evidence type="ECO:0000313" key="4">
    <source>
        <dbReference type="Proteomes" id="UP000035368"/>
    </source>
</evidence>
<gene>
    <name evidence="3" type="ORF">CEPID_03275</name>
</gene>
<dbReference type="InterPro" id="IPR029057">
    <property type="entry name" value="PRTase-like"/>
</dbReference>
<dbReference type="GO" id="GO:0016740">
    <property type="term" value="F:transferase activity"/>
    <property type="evidence" value="ECO:0007669"/>
    <property type="project" value="UniProtKB-KW"/>
</dbReference>
<evidence type="ECO:0000313" key="3">
    <source>
        <dbReference type="EMBL" id="AKK02535.1"/>
    </source>
</evidence>
<dbReference type="PANTHER" id="PTHR47505">
    <property type="entry name" value="DNA UTILIZATION PROTEIN YHGH"/>
    <property type="match status" value="1"/>
</dbReference>
<evidence type="ECO:0000256" key="1">
    <source>
        <dbReference type="ARBA" id="ARBA00008007"/>
    </source>
</evidence>
<keyword evidence="3" id="KW-0808">Transferase</keyword>
<dbReference type="Gene3D" id="3.40.50.2020">
    <property type="match status" value="1"/>
</dbReference>
<dbReference type="STRING" id="1050174.CEPID_03275"/>
<comment type="similarity">
    <text evidence="1">Belongs to the ComF/GntX family.</text>
</comment>
<dbReference type="InterPro" id="IPR000836">
    <property type="entry name" value="PRTase_dom"/>
</dbReference>
<dbReference type="AlphaFoldDB" id="A0A0G3GPL9"/>
<accession>A0A0G3GPL9</accession>
<dbReference type="Pfam" id="PF00156">
    <property type="entry name" value="Pribosyltran"/>
    <property type="match status" value="1"/>
</dbReference>
<sequence>MKERGRRDVPAFLGPVLAAGVEFLAARGELPEPAELDLVPAPTRRRSARLRGGDPVTLVARASGLAVCAAVVHGSQVRDSVGLDATARRKNLSGGVKLERIPVRKVLIVDDVVTTGATIAATAAVLMAANVQVVGALAISHA</sequence>
<protein>
    <submittedName>
        <fullName evidence="3">Phosphoribosyl transferase family protein</fullName>
    </submittedName>
</protein>
<feature type="domain" description="Phosphoribosyltransferase" evidence="2">
    <location>
        <begin position="70"/>
        <end position="136"/>
    </location>
</feature>
<organism evidence="3 4">
    <name type="scientific">Corynebacterium epidermidicanis</name>
    <dbReference type="NCBI Taxonomy" id="1050174"/>
    <lineage>
        <taxon>Bacteria</taxon>
        <taxon>Bacillati</taxon>
        <taxon>Actinomycetota</taxon>
        <taxon>Actinomycetes</taxon>
        <taxon>Mycobacteriales</taxon>
        <taxon>Corynebacteriaceae</taxon>
        <taxon>Corynebacterium</taxon>
    </lineage>
</organism>
<reference evidence="3 4" key="1">
    <citation type="submission" date="2015-05" db="EMBL/GenBank/DDBJ databases">
        <title>Complete genome sequence of Corynebacterium epidermidicanis DSM 45586, isolated from the skin of a dog suffering from pruritus.</title>
        <authorList>
            <person name="Ruckert C."/>
            <person name="Albersmeier A."/>
            <person name="Winkler A."/>
            <person name="Tauch A."/>
        </authorList>
    </citation>
    <scope>NUCLEOTIDE SEQUENCE [LARGE SCALE GENOMIC DNA]</scope>
    <source>
        <strain evidence="3 4">DSM 45586</strain>
    </source>
</reference>
<dbReference type="InterPro" id="IPR051910">
    <property type="entry name" value="ComF/GntX_DNA_util-trans"/>
</dbReference>